<gene>
    <name evidence="2" type="ORF">DES51_11085</name>
</gene>
<dbReference type="STRING" id="1034346.GCA_000313565_01364"/>
<sequence length="227" mass="26006">MFKKILSFLFEEDDEVVVDDDLEKVDFSRVQNEEFSSIVNSEKRVDQLRPQPRPQTQPLSRPIEVESEPVTRTQTIDIKLEPEKKEPVRPQREVQKTVKKEFEFSPVISPMFGSSEVKKPKRPAPIVETGPAKKRNALGTVISPMYGQSELDRFESEAQIELQEKEKRQESAPIIEEVEEGLSLDDLIVNESENSLDDCVQFSLFGDETPLSNIELENADKKEEKEA</sequence>
<feature type="region of interest" description="Disordered" evidence="1">
    <location>
        <begin position="113"/>
        <end position="132"/>
    </location>
</feature>
<organism evidence="2 3">
    <name type="scientific">Dielma fastidiosa</name>
    <dbReference type="NCBI Taxonomy" id="1034346"/>
    <lineage>
        <taxon>Bacteria</taxon>
        <taxon>Bacillati</taxon>
        <taxon>Bacillota</taxon>
        <taxon>Erysipelotrichia</taxon>
        <taxon>Erysipelotrichales</taxon>
        <taxon>Erysipelotrichaceae</taxon>
        <taxon>Dielma</taxon>
    </lineage>
</organism>
<name>A0A318KPE2_9FIRM</name>
<feature type="region of interest" description="Disordered" evidence="1">
    <location>
        <begin position="152"/>
        <end position="174"/>
    </location>
</feature>
<dbReference type="Proteomes" id="UP000247612">
    <property type="component" value="Unassembled WGS sequence"/>
</dbReference>
<evidence type="ECO:0000256" key="1">
    <source>
        <dbReference type="SAM" id="MobiDB-lite"/>
    </source>
</evidence>
<dbReference type="RefSeq" id="WP_022937671.1">
    <property type="nucleotide sequence ID" value="NZ_CABKRQ010000003.1"/>
</dbReference>
<dbReference type="EMBL" id="QJKH01000010">
    <property type="protein sequence ID" value="PXX77536.1"/>
    <property type="molecule type" value="Genomic_DNA"/>
</dbReference>
<feature type="compositionally biased region" description="Basic and acidic residues" evidence="1">
    <location>
        <begin position="152"/>
        <end position="170"/>
    </location>
</feature>
<accession>A0A318KPE2</accession>
<feature type="compositionally biased region" description="Low complexity" evidence="1">
    <location>
        <begin position="48"/>
        <end position="62"/>
    </location>
</feature>
<dbReference type="AlphaFoldDB" id="A0A318KPE2"/>
<keyword evidence="3" id="KW-1185">Reference proteome</keyword>
<comment type="caution">
    <text evidence="2">The sequence shown here is derived from an EMBL/GenBank/DDBJ whole genome shotgun (WGS) entry which is preliminary data.</text>
</comment>
<evidence type="ECO:0000313" key="2">
    <source>
        <dbReference type="EMBL" id="PXX77536.1"/>
    </source>
</evidence>
<protein>
    <submittedName>
        <fullName evidence="2">Uncharacterized protein</fullName>
    </submittedName>
</protein>
<proteinExistence type="predicted"/>
<evidence type="ECO:0000313" key="3">
    <source>
        <dbReference type="Proteomes" id="UP000247612"/>
    </source>
</evidence>
<feature type="region of interest" description="Disordered" evidence="1">
    <location>
        <begin position="41"/>
        <end position="72"/>
    </location>
</feature>
<reference evidence="2 3" key="1">
    <citation type="submission" date="2018-05" db="EMBL/GenBank/DDBJ databases">
        <title>Genomic Encyclopedia of Type Strains, Phase IV (KMG-IV): sequencing the most valuable type-strain genomes for metagenomic binning, comparative biology and taxonomic classification.</title>
        <authorList>
            <person name="Goeker M."/>
        </authorList>
    </citation>
    <scope>NUCLEOTIDE SEQUENCE [LARGE SCALE GENOMIC DNA]</scope>
    <source>
        <strain evidence="2 3">JC118</strain>
    </source>
</reference>
<dbReference type="OrthoDB" id="1655868at2"/>